<dbReference type="InterPro" id="IPR050524">
    <property type="entry name" value="APC_YAT"/>
</dbReference>
<name>C0NMF8_AJECG</name>
<feature type="transmembrane region" description="Helical" evidence="5">
    <location>
        <begin position="68"/>
        <end position="91"/>
    </location>
</feature>
<dbReference type="VEuPathDB" id="FungiDB:I7I50_11008"/>
<feature type="transmembrane region" description="Helical" evidence="5">
    <location>
        <begin position="134"/>
        <end position="158"/>
    </location>
</feature>
<dbReference type="InterPro" id="IPR004841">
    <property type="entry name" value="AA-permease/SLC12A_dom"/>
</dbReference>
<feature type="domain" description="Amino acid permease/ SLC12A" evidence="6">
    <location>
        <begin position="125"/>
        <end position="201"/>
    </location>
</feature>
<comment type="subcellular location">
    <subcellularLocation>
        <location evidence="1">Membrane</location>
        <topology evidence="1">Multi-pass membrane protein</topology>
    </subcellularLocation>
</comment>
<dbReference type="PANTHER" id="PTHR43341">
    <property type="entry name" value="AMINO ACID PERMEASE"/>
    <property type="match status" value="1"/>
</dbReference>
<dbReference type="AlphaFoldDB" id="C0NMF8"/>
<proteinExistence type="predicted"/>
<dbReference type="GO" id="GO:0016020">
    <property type="term" value="C:membrane"/>
    <property type="evidence" value="ECO:0007669"/>
    <property type="project" value="UniProtKB-SubCell"/>
</dbReference>
<dbReference type="RefSeq" id="XP_045288290.1">
    <property type="nucleotide sequence ID" value="XM_045431737.1"/>
</dbReference>
<evidence type="ECO:0000313" key="7">
    <source>
        <dbReference type="EMBL" id="EEH07809.1"/>
    </source>
</evidence>
<evidence type="ECO:0000313" key="8">
    <source>
        <dbReference type="Proteomes" id="UP000001631"/>
    </source>
</evidence>
<organism evidence="7 8">
    <name type="scientific">Ajellomyces capsulatus (strain G186AR / H82 / ATCC MYA-2454 / RMSCC 2432)</name>
    <name type="common">Darling's disease fungus</name>
    <name type="synonym">Histoplasma capsulatum</name>
    <dbReference type="NCBI Taxonomy" id="447093"/>
    <lineage>
        <taxon>Eukaryota</taxon>
        <taxon>Fungi</taxon>
        <taxon>Dikarya</taxon>
        <taxon>Ascomycota</taxon>
        <taxon>Pezizomycotina</taxon>
        <taxon>Eurotiomycetes</taxon>
        <taxon>Eurotiomycetidae</taxon>
        <taxon>Onygenales</taxon>
        <taxon>Ajellomycetaceae</taxon>
        <taxon>Histoplasma</taxon>
    </lineage>
</organism>
<dbReference type="STRING" id="447093.C0NMF8"/>
<keyword evidence="4 5" id="KW-0472">Membrane</keyword>
<evidence type="ECO:0000256" key="3">
    <source>
        <dbReference type="ARBA" id="ARBA00022989"/>
    </source>
</evidence>
<gene>
    <name evidence="7" type="ORF">HCBG_04688</name>
</gene>
<dbReference type="GeneID" id="69037704"/>
<dbReference type="EMBL" id="GG663367">
    <property type="protein sequence ID" value="EEH07809.1"/>
    <property type="molecule type" value="Genomic_DNA"/>
</dbReference>
<protein>
    <submittedName>
        <fullName evidence="7">Proline-specific permease</fullName>
    </submittedName>
</protein>
<dbReference type="Proteomes" id="UP000001631">
    <property type="component" value="Unassembled WGS sequence"/>
</dbReference>
<sequence length="278" mass="30732">MPPTKRDSVWLKAKDLYMISFEVNSKSLLFKPSNKSLNDVTNIVQGCIVTAYLVGPGRTLARGGLTMTLATSIAICSVVWTLFFMLLLKIAAYILSRGASPEFYLTDFLPKSVGFVLLWNYCDKTRNHRRTLPVAAKTFIVHLILFSLLRILAVTLPYPSNIPELTSGGSGGAGAGASPFVVGIKHAGIQVLDHIVDTVIFRLFLLDFVPAFVSSVPHVTESEGSTATTWDYCVTLNYQKLLAQYYSRRQLLCPSSSSRAPRRNVYIRGIFQSEDTPI</sequence>
<keyword evidence="8" id="KW-1185">Reference proteome</keyword>
<dbReference type="Pfam" id="PF00324">
    <property type="entry name" value="AA_permease"/>
    <property type="match status" value="1"/>
</dbReference>
<keyword evidence="3 5" id="KW-1133">Transmembrane helix</keyword>
<dbReference type="PANTHER" id="PTHR43341:SF21">
    <property type="entry name" value="GENERAL AMINO ACID PERMEASE-RELATED"/>
    <property type="match status" value="1"/>
</dbReference>
<dbReference type="HOGENOM" id="CLU_1001032_0_0_1"/>
<evidence type="ECO:0000256" key="5">
    <source>
        <dbReference type="SAM" id="Phobius"/>
    </source>
</evidence>
<evidence type="ECO:0000256" key="1">
    <source>
        <dbReference type="ARBA" id="ARBA00004141"/>
    </source>
</evidence>
<dbReference type="InParanoid" id="C0NMF8"/>
<evidence type="ECO:0000256" key="4">
    <source>
        <dbReference type="ARBA" id="ARBA00023136"/>
    </source>
</evidence>
<reference evidence="7" key="1">
    <citation type="submission" date="2009-02" db="EMBL/GenBank/DDBJ databases">
        <title>The Genome Sequence of Ajellomyces capsulatus strain G186AR.</title>
        <authorList>
            <consortium name="The Broad Institute Genome Sequencing Platform"/>
            <person name="Champion M."/>
            <person name="Cuomo C."/>
            <person name="Ma L.-J."/>
            <person name="Henn M.R."/>
            <person name="Sil A."/>
            <person name="Goldman B."/>
            <person name="Young S.K."/>
            <person name="Kodira C.D."/>
            <person name="Zeng Q."/>
            <person name="Koehrsen M."/>
            <person name="Alvarado L."/>
            <person name="Berlin A."/>
            <person name="Borenstein D."/>
            <person name="Chen Z."/>
            <person name="Engels R."/>
            <person name="Freedman E."/>
            <person name="Gellesch M."/>
            <person name="Goldberg J."/>
            <person name="Griggs A."/>
            <person name="Gujja S."/>
            <person name="Heiman D."/>
            <person name="Hepburn T."/>
            <person name="Howarth C."/>
            <person name="Jen D."/>
            <person name="Larson L."/>
            <person name="Lewis B."/>
            <person name="Mehta T."/>
            <person name="Park D."/>
            <person name="Pearson M."/>
            <person name="Roberts A."/>
            <person name="Saif S."/>
            <person name="Shea T."/>
            <person name="Shenoy N."/>
            <person name="Sisk P."/>
            <person name="Stolte C."/>
            <person name="Sykes S."/>
            <person name="Walk T."/>
            <person name="White J."/>
            <person name="Yandava C."/>
            <person name="Klein B."/>
            <person name="McEwen J.G."/>
            <person name="Puccia R."/>
            <person name="Goldman G.H."/>
            <person name="Felipe M.S."/>
            <person name="Nino-Vega G."/>
            <person name="San-Blas G."/>
            <person name="Taylor J."/>
            <person name="Mendoza L."/>
            <person name="Galagan J."/>
            <person name="Nusbaum C."/>
            <person name="Birren B."/>
        </authorList>
    </citation>
    <scope>NUCLEOTIDE SEQUENCE</scope>
    <source>
        <strain evidence="7">G186AR</strain>
    </source>
</reference>
<evidence type="ECO:0000259" key="6">
    <source>
        <dbReference type="Pfam" id="PF00324"/>
    </source>
</evidence>
<keyword evidence="2 5" id="KW-0812">Transmembrane</keyword>
<accession>C0NMF8</accession>
<dbReference type="GO" id="GO:0015171">
    <property type="term" value="F:amino acid transmembrane transporter activity"/>
    <property type="evidence" value="ECO:0007669"/>
    <property type="project" value="TreeGrafter"/>
</dbReference>
<evidence type="ECO:0000256" key="2">
    <source>
        <dbReference type="ARBA" id="ARBA00022692"/>
    </source>
</evidence>